<organism evidence="1 2">
    <name type="scientific">Aspergillus felis</name>
    <dbReference type="NCBI Taxonomy" id="1287682"/>
    <lineage>
        <taxon>Eukaryota</taxon>
        <taxon>Fungi</taxon>
        <taxon>Dikarya</taxon>
        <taxon>Ascomycota</taxon>
        <taxon>Pezizomycotina</taxon>
        <taxon>Eurotiomycetes</taxon>
        <taxon>Eurotiomycetidae</taxon>
        <taxon>Eurotiales</taxon>
        <taxon>Aspergillaceae</taxon>
        <taxon>Aspergillus</taxon>
        <taxon>Aspergillus subgen. Fumigati</taxon>
    </lineage>
</organism>
<name>A0A8H6QMH8_9EURO</name>
<dbReference type="Proteomes" id="UP000641853">
    <property type="component" value="Unassembled WGS sequence"/>
</dbReference>
<protein>
    <submittedName>
        <fullName evidence="1">Uncharacterized protein</fullName>
    </submittedName>
</protein>
<comment type="caution">
    <text evidence="1">The sequence shown here is derived from an EMBL/GenBank/DDBJ whole genome shotgun (WGS) entry which is preliminary data.</text>
</comment>
<reference evidence="1" key="1">
    <citation type="submission" date="2020-06" db="EMBL/GenBank/DDBJ databases">
        <title>Draft genome sequences of strains closely related to Aspergillus parafelis and Aspergillus hiratsukae.</title>
        <authorList>
            <person name="Dos Santos R.A.C."/>
            <person name="Rivero-Menendez O."/>
            <person name="Steenwyk J.L."/>
            <person name="Mead M.E."/>
            <person name="Goldman G.H."/>
            <person name="Alastruey-Izquierdo A."/>
            <person name="Rokas A."/>
        </authorList>
    </citation>
    <scope>NUCLEOTIDE SEQUENCE</scope>
    <source>
        <strain evidence="1">CNM-CM7691</strain>
    </source>
</reference>
<dbReference type="AlphaFoldDB" id="A0A8H6QMH8"/>
<evidence type="ECO:0000313" key="2">
    <source>
        <dbReference type="Proteomes" id="UP000641853"/>
    </source>
</evidence>
<dbReference type="EMBL" id="JACBAG010001920">
    <property type="protein sequence ID" value="KAF7175703.1"/>
    <property type="molecule type" value="Genomic_DNA"/>
</dbReference>
<accession>A0A8H6QMH8</accession>
<evidence type="ECO:0000313" key="1">
    <source>
        <dbReference type="EMBL" id="KAF7175703.1"/>
    </source>
</evidence>
<keyword evidence="2" id="KW-1185">Reference proteome</keyword>
<sequence length="156" mass="17183">MAVNTGQAPALFKIEAQEPASERNGKSLADEVTYLCSALSALGLSRLEAQHSKRNYEVTVSGTDPEAKVPEACILPSARVSGRTWGIVAFHTGSSWLCSVRHAQRLLFIKEKHLDGVLVSRMTWESQSVAMVWRIVRCVNRWITMGFVFGFAAAET</sequence>
<proteinExistence type="predicted"/>
<gene>
    <name evidence="1" type="ORF">CNMCM7691_009710</name>
</gene>